<dbReference type="SUPFAM" id="SSF55729">
    <property type="entry name" value="Acyl-CoA N-acyltransferases (Nat)"/>
    <property type="match status" value="1"/>
</dbReference>
<dbReference type="InterPro" id="IPR052523">
    <property type="entry name" value="Trichothecene_AcTrans"/>
</dbReference>
<proteinExistence type="predicted"/>
<dbReference type="EMBL" id="BOOB01000021">
    <property type="protein sequence ID" value="GIH33066.1"/>
    <property type="molecule type" value="Genomic_DNA"/>
</dbReference>
<keyword evidence="3" id="KW-1185">Reference proteome</keyword>
<reference evidence="2 3" key="1">
    <citation type="submission" date="2021-01" db="EMBL/GenBank/DDBJ databases">
        <title>Whole genome shotgun sequence of Microbispora amethystogenes NBRC 101907.</title>
        <authorList>
            <person name="Komaki H."/>
            <person name="Tamura T."/>
        </authorList>
    </citation>
    <scope>NUCLEOTIDE SEQUENCE [LARGE SCALE GENOMIC DNA]</scope>
    <source>
        <strain evidence="2 3">NBRC 101907</strain>
    </source>
</reference>
<dbReference type="PROSITE" id="PS51186">
    <property type="entry name" value="GNAT"/>
    <property type="match status" value="1"/>
</dbReference>
<name>A0ABQ4FE43_9ACTN</name>
<feature type="domain" description="N-acetyltransferase" evidence="1">
    <location>
        <begin position="1"/>
        <end position="72"/>
    </location>
</feature>
<dbReference type="PANTHER" id="PTHR42791:SF1">
    <property type="entry name" value="N-ACETYLTRANSFERASE DOMAIN-CONTAINING PROTEIN"/>
    <property type="match status" value="1"/>
</dbReference>
<dbReference type="CDD" id="cd04301">
    <property type="entry name" value="NAT_SF"/>
    <property type="match status" value="1"/>
</dbReference>
<accession>A0ABQ4FE43</accession>
<gene>
    <name evidence="2" type="ORF">Mam01_32300</name>
</gene>
<comment type="caution">
    <text evidence="2">The sequence shown here is derived from an EMBL/GenBank/DDBJ whole genome shotgun (WGS) entry which is preliminary data.</text>
</comment>
<dbReference type="Gene3D" id="3.40.630.30">
    <property type="match status" value="1"/>
</dbReference>
<dbReference type="Proteomes" id="UP000651728">
    <property type="component" value="Unassembled WGS sequence"/>
</dbReference>
<organism evidence="2 3">
    <name type="scientific">Microbispora amethystogenes</name>
    <dbReference type="NCBI Taxonomy" id="1427754"/>
    <lineage>
        <taxon>Bacteria</taxon>
        <taxon>Bacillati</taxon>
        <taxon>Actinomycetota</taxon>
        <taxon>Actinomycetes</taxon>
        <taxon>Streptosporangiales</taxon>
        <taxon>Streptosporangiaceae</taxon>
        <taxon>Microbispora</taxon>
    </lineage>
</organism>
<evidence type="ECO:0000313" key="2">
    <source>
        <dbReference type="EMBL" id="GIH33066.1"/>
    </source>
</evidence>
<dbReference type="Pfam" id="PF13508">
    <property type="entry name" value="Acetyltransf_7"/>
    <property type="match status" value="1"/>
</dbReference>
<sequence>MGTAPEFQGRGLGGAVLLPGLEEAERAGYPAFLETSSERNVAFYERHGFRVTADVRLPDNGPRTWCMRRDPR</sequence>
<dbReference type="InterPro" id="IPR016181">
    <property type="entry name" value="Acyl_CoA_acyltransferase"/>
</dbReference>
<dbReference type="InterPro" id="IPR000182">
    <property type="entry name" value="GNAT_dom"/>
</dbReference>
<dbReference type="PANTHER" id="PTHR42791">
    <property type="entry name" value="GNAT FAMILY ACETYLTRANSFERASE"/>
    <property type="match status" value="1"/>
</dbReference>
<protein>
    <recommendedName>
        <fullName evidence="1">N-acetyltransferase domain-containing protein</fullName>
    </recommendedName>
</protein>
<evidence type="ECO:0000259" key="1">
    <source>
        <dbReference type="PROSITE" id="PS51186"/>
    </source>
</evidence>
<evidence type="ECO:0000313" key="3">
    <source>
        <dbReference type="Proteomes" id="UP000651728"/>
    </source>
</evidence>